<sequence>MRVDNLFQVVHKEVVEKKHDLEYLSVDIVNLTQVEDKPISVQQIKHDRLSTAAAKRTDYQQCGTVPKQEHILMEDEIAGGDINVDMEDKEEEEDTVKAHRETQKPRLFKFVAKDHRPEPEVKVLKDTKDDADDGDDDAFNMAVATTVFGDEYLDLLFNRIARLYEQLPIMVVQDMLPSIFNIPTPSTSSSSSASSCSPTSLSFSSNIHNGNPPSSTATATAAFFLASKTVAQLWKKWFTSELNRTSIWMLEVYFKDWKRRGLVTERQMEVFKVEKGVVRSVLERVRNAERVDETFLMQGRGNGNGVGARRGSGGRRRSSSNGRGGVGGGNTLKERVKTARDAVEADVMREGSMRRYYDGLGLSDNITWVIQRRGVSQSQL</sequence>
<organism evidence="2 3">
    <name type="scientific">Linnemannia gamsii</name>
    <dbReference type="NCBI Taxonomy" id="64522"/>
    <lineage>
        <taxon>Eukaryota</taxon>
        <taxon>Fungi</taxon>
        <taxon>Fungi incertae sedis</taxon>
        <taxon>Mucoromycota</taxon>
        <taxon>Mortierellomycotina</taxon>
        <taxon>Mortierellomycetes</taxon>
        <taxon>Mortierellales</taxon>
        <taxon>Mortierellaceae</taxon>
        <taxon>Linnemannia</taxon>
    </lineage>
</organism>
<evidence type="ECO:0000313" key="2">
    <source>
        <dbReference type="EMBL" id="KAG0295984.1"/>
    </source>
</evidence>
<gene>
    <name evidence="2" type="ORF">BGZ96_010405</name>
</gene>
<reference evidence="2 3" key="1">
    <citation type="journal article" date="2020" name="Fungal Divers.">
        <title>Resolving the Mortierellaceae phylogeny through synthesis of multi-gene phylogenetics and phylogenomics.</title>
        <authorList>
            <person name="Vandepol N."/>
            <person name="Liber J."/>
            <person name="Desiro A."/>
            <person name="Na H."/>
            <person name="Kennedy M."/>
            <person name="Barry K."/>
            <person name="Grigoriev I.V."/>
            <person name="Miller A.N."/>
            <person name="O'Donnell K."/>
            <person name="Stajich J.E."/>
            <person name="Bonito G."/>
        </authorList>
    </citation>
    <scope>NUCLEOTIDE SEQUENCE [LARGE SCALE GENOMIC DNA]</scope>
    <source>
        <strain evidence="2 3">AD045</strain>
    </source>
</reference>
<dbReference type="EMBL" id="JAAAIM010000068">
    <property type="protein sequence ID" value="KAG0295984.1"/>
    <property type="molecule type" value="Genomic_DNA"/>
</dbReference>
<keyword evidence="3" id="KW-1185">Reference proteome</keyword>
<proteinExistence type="predicted"/>
<feature type="compositionally biased region" description="Gly residues" evidence="1">
    <location>
        <begin position="300"/>
        <end position="311"/>
    </location>
</feature>
<feature type="region of interest" description="Disordered" evidence="1">
    <location>
        <begin position="297"/>
        <end position="335"/>
    </location>
</feature>
<name>A0ABQ7KEU3_9FUNG</name>
<dbReference type="Proteomes" id="UP001194696">
    <property type="component" value="Unassembled WGS sequence"/>
</dbReference>
<evidence type="ECO:0000256" key="1">
    <source>
        <dbReference type="SAM" id="MobiDB-lite"/>
    </source>
</evidence>
<evidence type="ECO:0000313" key="3">
    <source>
        <dbReference type="Proteomes" id="UP001194696"/>
    </source>
</evidence>
<protein>
    <submittedName>
        <fullName evidence="2">Uncharacterized protein</fullName>
    </submittedName>
</protein>
<accession>A0ABQ7KEU3</accession>
<comment type="caution">
    <text evidence="2">The sequence shown here is derived from an EMBL/GenBank/DDBJ whole genome shotgun (WGS) entry which is preliminary data.</text>
</comment>